<sequence>MACSGVTESAGSLSLLILWHSAPMSISPSFLSFSPFLLLHESVTDYFPDIAEGSSTLGREARALLASISGALGPATPPSELSQHPGHFCNGLNIFRGGPSMRRRGGARSGKRNISTNSSFPSTLHALSLLISLLRYPLVFFPLLLLLSPRFVCLVNPFFFFSHCPPPSVVFSFLFLFNLFPFSPSLLPPSINPFPSNHPSSLFSFPSSPLSPLIPSLFFLIPLSSLYSFLSLSSLIPFSIFLSILSPSLYSFPSPLSPLSILSPFPSSFSLLSPISPSSHILSIHPSLPSSLPLFSSLPPCAAVWRTLPMLCSLKTYGLLDLLKLPPESAFDFQCKGLAGLGSLWPTLDLSLNGPHGHRLLPHTNYNTHTSADKSIAAGAENHAAASDFQL</sequence>
<keyword evidence="1" id="KW-1133">Transmembrane helix</keyword>
<feature type="transmembrane region" description="Helical" evidence="1">
    <location>
        <begin position="217"/>
        <end position="245"/>
    </location>
</feature>
<organism evidence="2 3">
    <name type="scientific">Penaeus vannamei</name>
    <name type="common">Whiteleg shrimp</name>
    <name type="synonym">Litopenaeus vannamei</name>
    <dbReference type="NCBI Taxonomy" id="6689"/>
    <lineage>
        <taxon>Eukaryota</taxon>
        <taxon>Metazoa</taxon>
        <taxon>Ecdysozoa</taxon>
        <taxon>Arthropoda</taxon>
        <taxon>Crustacea</taxon>
        <taxon>Multicrustacea</taxon>
        <taxon>Malacostraca</taxon>
        <taxon>Eumalacostraca</taxon>
        <taxon>Eucarida</taxon>
        <taxon>Decapoda</taxon>
        <taxon>Dendrobranchiata</taxon>
        <taxon>Penaeoidea</taxon>
        <taxon>Penaeidae</taxon>
        <taxon>Penaeus</taxon>
    </lineage>
</organism>
<dbReference type="AlphaFoldDB" id="A0A3R7PWV8"/>
<proteinExistence type="predicted"/>
<reference evidence="2 3" key="1">
    <citation type="submission" date="2018-04" db="EMBL/GenBank/DDBJ databases">
        <authorList>
            <person name="Zhang X."/>
            <person name="Yuan J."/>
            <person name="Li F."/>
            <person name="Xiang J."/>
        </authorList>
    </citation>
    <scope>NUCLEOTIDE SEQUENCE [LARGE SCALE GENOMIC DNA]</scope>
    <source>
        <tissue evidence="2">Muscle</tissue>
    </source>
</reference>
<keyword evidence="1" id="KW-0812">Transmembrane</keyword>
<evidence type="ECO:0000313" key="2">
    <source>
        <dbReference type="EMBL" id="ROT85258.1"/>
    </source>
</evidence>
<feature type="transmembrane region" description="Helical" evidence="1">
    <location>
        <begin position="158"/>
        <end position="180"/>
    </location>
</feature>
<evidence type="ECO:0000256" key="1">
    <source>
        <dbReference type="SAM" id="Phobius"/>
    </source>
</evidence>
<gene>
    <name evidence="2" type="ORF">C7M84_018650</name>
</gene>
<evidence type="ECO:0000313" key="3">
    <source>
        <dbReference type="Proteomes" id="UP000283509"/>
    </source>
</evidence>
<keyword evidence="1" id="KW-0472">Membrane</keyword>
<keyword evidence="3" id="KW-1185">Reference proteome</keyword>
<dbReference type="EMBL" id="QCYY01000344">
    <property type="protein sequence ID" value="ROT85258.1"/>
    <property type="molecule type" value="Genomic_DNA"/>
</dbReference>
<reference evidence="2 3" key="2">
    <citation type="submission" date="2019-01" db="EMBL/GenBank/DDBJ databases">
        <title>The decoding of complex shrimp genome reveals the adaptation for benthos swimmer, frequently molting mechanism and breeding impact on genome.</title>
        <authorList>
            <person name="Sun Y."/>
            <person name="Gao Y."/>
            <person name="Yu Y."/>
        </authorList>
    </citation>
    <scope>NUCLEOTIDE SEQUENCE [LARGE SCALE GENOMIC DNA]</scope>
    <source>
        <tissue evidence="2">Muscle</tissue>
    </source>
</reference>
<protein>
    <submittedName>
        <fullName evidence="2">Uncharacterized protein</fullName>
    </submittedName>
</protein>
<name>A0A3R7PWV8_PENVA</name>
<comment type="caution">
    <text evidence="2">The sequence shown here is derived from an EMBL/GenBank/DDBJ whole genome shotgun (WGS) entry which is preliminary data.</text>
</comment>
<dbReference type="Proteomes" id="UP000283509">
    <property type="component" value="Unassembled WGS sequence"/>
</dbReference>
<accession>A0A3R7PWV8</accession>